<dbReference type="GO" id="GO:0005886">
    <property type="term" value="C:plasma membrane"/>
    <property type="evidence" value="ECO:0007669"/>
    <property type="project" value="TreeGrafter"/>
</dbReference>
<feature type="transmembrane region" description="Helical" evidence="1">
    <location>
        <begin position="326"/>
        <end position="345"/>
    </location>
</feature>
<feature type="transmembrane region" description="Helical" evidence="1">
    <location>
        <begin position="430"/>
        <end position="448"/>
    </location>
</feature>
<dbReference type="NCBIfam" id="NF008712">
    <property type="entry name" value="PRK11715.1-1"/>
    <property type="match status" value="1"/>
</dbReference>
<feature type="transmembrane region" description="Helical" evidence="1">
    <location>
        <begin position="21"/>
        <end position="41"/>
    </location>
</feature>
<keyword evidence="1" id="KW-1133">Transmembrane helix</keyword>
<protein>
    <submittedName>
        <fullName evidence="3">Cell envelope integrity protein CreD</fullName>
    </submittedName>
</protein>
<evidence type="ECO:0000313" key="2">
    <source>
        <dbReference type="EMBL" id="MDQ5767696.1"/>
    </source>
</evidence>
<feature type="transmembrane region" description="Helical" evidence="1">
    <location>
        <begin position="352"/>
        <end position="372"/>
    </location>
</feature>
<dbReference type="PANTHER" id="PTHR30092">
    <property type="entry name" value="INNER MEMBRANE PROTEIN CRED"/>
    <property type="match status" value="1"/>
</dbReference>
<dbReference type="Proteomes" id="UP001229862">
    <property type="component" value="Chromosome"/>
</dbReference>
<evidence type="ECO:0000313" key="4">
    <source>
        <dbReference type="Proteomes" id="UP001223336"/>
    </source>
</evidence>
<dbReference type="Proteomes" id="UP001223336">
    <property type="component" value="Unassembled WGS sequence"/>
</dbReference>
<dbReference type="EMBL" id="JAVFKN010000003">
    <property type="protein sequence ID" value="MDQ5767696.1"/>
    <property type="molecule type" value="Genomic_DNA"/>
</dbReference>
<keyword evidence="1" id="KW-0812">Transmembrane</keyword>
<organism evidence="3">
    <name type="scientific">Thiothrix subterranea</name>
    <dbReference type="NCBI Taxonomy" id="2735563"/>
    <lineage>
        <taxon>Bacteria</taxon>
        <taxon>Pseudomonadati</taxon>
        <taxon>Pseudomonadota</taxon>
        <taxon>Gammaproteobacteria</taxon>
        <taxon>Thiotrichales</taxon>
        <taxon>Thiotrichaceae</taxon>
        <taxon>Thiothrix</taxon>
    </lineage>
</organism>
<dbReference type="PANTHER" id="PTHR30092:SF0">
    <property type="entry name" value="INNER MEMBRANE PROTEIN CRED"/>
    <property type="match status" value="1"/>
</dbReference>
<evidence type="ECO:0000313" key="3">
    <source>
        <dbReference type="EMBL" id="WML85502.1"/>
    </source>
</evidence>
<evidence type="ECO:0000256" key="1">
    <source>
        <dbReference type="SAM" id="Phobius"/>
    </source>
</evidence>
<dbReference type="InterPro" id="IPR010364">
    <property type="entry name" value="Uncharacterised_IM_CreD"/>
</dbReference>
<dbReference type="Pfam" id="PF06123">
    <property type="entry name" value="CreD"/>
    <property type="match status" value="1"/>
</dbReference>
<dbReference type="AlphaFoldDB" id="A0AA51MND1"/>
<keyword evidence="4" id="KW-1185">Reference proteome</keyword>
<reference evidence="3 4" key="1">
    <citation type="submission" date="2023-08" db="EMBL/GenBank/DDBJ databases">
        <title>New molecular markers tilS and rpoB for phylogenetic and monitoring studies of the genus Thiothrix biodiversity.</title>
        <authorList>
            <person name="Ravin N.V."/>
            <person name="Smolyakov D."/>
            <person name="Markov N.D."/>
            <person name="Beletsky A.V."/>
            <person name="Mardanov A.V."/>
            <person name="Rudenko T.S."/>
            <person name="Grabovich M.Y."/>
        </authorList>
    </citation>
    <scope>NUCLEOTIDE SEQUENCE</scope>
    <source>
        <strain evidence="3">DNT52</strain>
        <strain evidence="2 4">H33</strain>
    </source>
</reference>
<proteinExistence type="predicted"/>
<accession>A0AA51MND1</accession>
<dbReference type="PIRSF" id="PIRSF004548">
    <property type="entry name" value="CreD"/>
    <property type="match status" value="1"/>
</dbReference>
<name>A0AA51MND1_9GAMM</name>
<keyword evidence="1" id="KW-0472">Membrane</keyword>
<gene>
    <name evidence="3" type="primary">creD</name>
    <name evidence="2" type="ORF">RCC75_04110</name>
    <name evidence="3" type="ORF">RCG00_14485</name>
</gene>
<sequence length="457" mass="50962">MSEQLPPQLPKSALHQLSQSLGLRTLVVMLLALLMLIPLFFADTVVKERQADYQAALSSVAERWGGKQTLTGPVLVVPYVEHFTSVDTISDENGESRVVSKDVFNDRTAILLPEALEIRANLNEEHRQQGIYDALVYNATISLSGKFNHAQVLQSSEGERRILWNKAFVALGLSDQRAVDTASSFFWNDGRIDMQPGTRLSKLLPSGFHIPLSVNADSTPSNEFKLTLNLRGSDGLFFAPLGQTTAIRMTSAWTHPNFQGDLLPNKHDITAAGFNAAWDIPHLVRSYPQYWVLEDQQTYDLHSFSAGVGLHEPDSLYTLIDRAVKYGALFIGLTFLVFLAFEISLKQRLHVLQYGLVGAALSLFYLILLAAAEHIGFLYAYAAAAATTIFSITVYTGMILRQWRQTFLLFLLLVLLYGSLYLLLQMEDYALLIGVGLLLFATLLMMYVTRHLLSTPK</sequence>
<feature type="transmembrane region" description="Helical" evidence="1">
    <location>
        <begin position="378"/>
        <end position="400"/>
    </location>
</feature>
<dbReference type="EMBL" id="CP133217">
    <property type="protein sequence ID" value="WML85502.1"/>
    <property type="molecule type" value="Genomic_DNA"/>
</dbReference>
<dbReference type="RefSeq" id="WP_308133848.1">
    <property type="nucleotide sequence ID" value="NZ_CP133197.1"/>
</dbReference>
<feature type="transmembrane region" description="Helical" evidence="1">
    <location>
        <begin position="407"/>
        <end position="424"/>
    </location>
</feature>